<dbReference type="PANTHER" id="PTHR31973:SF190">
    <property type="entry name" value="MULE TRANSPOSASE DOMAIN-CONTAINING PROTEIN"/>
    <property type="match status" value="1"/>
</dbReference>
<comment type="caution">
    <text evidence="6">The sequence shown here is derived from an EMBL/GenBank/DDBJ whole genome shotgun (WGS) entry which is preliminary data.</text>
</comment>
<proteinExistence type="predicted"/>
<dbReference type="GO" id="GO:0008270">
    <property type="term" value="F:zinc ion binding"/>
    <property type="evidence" value="ECO:0007669"/>
    <property type="project" value="UniProtKB-KW"/>
</dbReference>
<keyword evidence="1" id="KW-0479">Metal-binding</keyword>
<evidence type="ECO:0000313" key="6">
    <source>
        <dbReference type="EMBL" id="GFC80067.1"/>
    </source>
</evidence>
<keyword evidence="2 4" id="KW-0863">Zinc-finger</keyword>
<evidence type="ECO:0000256" key="1">
    <source>
        <dbReference type="ARBA" id="ARBA00022723"/>
    </source>
</evidence>
<accession>A0A699R4T5</accession>
<reference evidence="6" key="1">
    <citation type="journal article" date="2019" name="Sci. Rep.">
        <title>Draft genome of Tanacetum cinerariifolium, the natural source of mosquito coil.</title>
        <authorList>
            <person name="Yamashiro T."/>
            <person name="Shiraishi A."/>
            <person name="Satake H."/>
            <person name="Nakayama K."/>
        </authorList>
    </citation>
    <scope>NUCLEOTIDE SEQUENCE</scope>
</reference>
<dbReference type="Pfam" id="PF04434">
    <property type="entry name" value="SWIM"/>
    <property type="match status" value="1"/>
</dbReference>
<dbReference type="InterPro" id="IPR007527">
    <property type="entry name" value="Znf_SWIM"/>
</dbReference>
<dbReference type="PROSITE" id="PS50966">
    <property type="entry name" value="ZF_SWIM"/>
    <property type="match status" value="1"/>
</dbReference>
<protein>
    <recommendedName>
        <fullName evidence="5">SWIM-type domain-containing protein</fullName>
    </recommendedName>
</protein>
<dbReference type="EMBL" id="BKCJ011073349">
    <property type="protein sequence ID" value="GFC80067.1"/>
    <property type="molecule type" value="Genomic_DNA"/>
</dbReference>
<evidence type="ECO:0000256" key="2">
    <source>
        <dbReference type="ARBA" id="ARBA00022771"/>
    </source>
</evidence>
<dbReference type="AlphaFoldDB" id="A0A699R4T5"/>
<organism evidence="6">
    <name type="scientific">Tanacetum cinerariifolium</name>
    <name type="common">Dalmatian daisy</name>
    <name type="synonym">Chrysanthemum cinerariifolium</name>
    <dbReference type="NCBI Taxonomy" id="118510"/>
    <lineage>
        <taxon>Eukaryota</taxon>
        <taxon>Viridiplantae</taxon>
        <taxon>Streptophyta</taxon>
        <taxon>Embryophyta</taxon>
        <taxon>Tracheophyta</taxon>
        <taxon>Spermatophyta</taxon>
        <taxon>Magnoliopsida</taxon>
        <taxon>eudicotyledons</taxon>
        <taxon>Gunneridae</taxon>
        <taxon>Pentapetalae</taxon>
        <taxon>asterids</taxon>
        <taxon>campanulids</taxon>
        <taxon>Asterales</taxon>
        <taxon>Asteraceae</taxon>
        <taxon>Asteroideae</taxon>
        <taxon>Anthemideae</taxon>
        <taxon>Anthemidinae</taxon>
        <taxon>Tanacetum</taxon>
    </lineage>
</organism>
<name>A0A699R4T5_TANCI</name>
<dbReference type="SMART" id="SM00575">
    <property type="entry name" value="ZnF_PMZ"/>
    <property type="match status" value="1"/>
</dbReference>
<sequence length="83" mass="9410">PLTSTSSRIMESIKKEAHLMKVQWNKENKYQVSCSLGDQCVVDVVSMTCSCRKWELKRIPCKHVVATCWNMALNDQAAPPPET</sequence>
<feature type="domain" description="SWIM-type" evidence="5">
    <location>
        <begin position="30"/>
        <end position="72"/>
    </location>
</feature>
<dbReference type="PANTHER" id="PTHR31973">
    <property type="entry name" value="POLYPROTEIN, PUTATIVE-RELATED"/>
    <property type="match status" value="1"/>
</dbReference>
<evidence type="ECO:0000256" key="3">
    <source>
        <dbReference type="ARBA" id="ARBA00022833"/>
    </source>
</evidence>
<feature type="non-terminal residue" evidence="6">
    <location>
        <position position="1"/>
    </location>
</feature>
<gene>
    <name evidence="6" type="ORF">Tci_852037</name>
</gene>
<evidence type="ECO:0000256" key="4">
    <source>
        <dbReference type="PROSITE-ProRule" id="PRU00325"/>
    </source>
</evidence>
<dbReference type="InterPro" id="IPR006564">
    <property type="entry name" value="Znf_PMZ"/>
</dbReference>
<evidence type="ECO:0000259" key="5">
    <source>
        <dbReference type="PROSITE" id="PS50966"/>
    </source>
</evidence>
<keyword evidence="3" id="KW-0862">Zinc</keyword>